<proteinExistence type="predicted"/>
<organism evidence="2 3">
    <name type="scientific">Solanum verrucosum</name>
    <dbReference type="NCBI Taxonomy" id="315347"/>
    <lineage>
        <taxon>Eukaryota</taxon>
        <taxon>Viridiplantae</taxon>
        <taxon>Streptophyta</taxon>
        <taxon>Embryophyta</taxon>
        <taxon>Tracheophyta</taxon>
        <taxon>Spermatophyta</taxon>
        <taxon>Magnoliopsida</taxon>
        <taxon>eudicotyledons</taxon>
        <taxon>Gunneridae</taxon>
        <taxon>Pentapetalae</taxon>
        <taxon>asterids</taxon>
        <taxon>lamiids</taxon>
        <taxon>Solanales</taxon>
        <taxon>Solanaceae</taxon>
        <taxon>Solanoideae</taxon>
        <taxon>Solaneae</taxon>
        <taxon>Solanum</taxon>
    </lineage>
</organism>
<sequence>MEGFNGHQDSSQHRSPVMYREDRMRSMGIRGLFLAEEVHLIRKYGKGRGEPMQMRNVDEKEGGNFRQMNNFGMKKNLMSPD</sequence>
<dbReference type="AlphaFoldDB" id="A0AAF0TR54"/>
<gene>
    <name evidence="2" type="ORF">MTR67_016808</name>
</gene>
<keyword evidence="3" id="KW-1185">Reference proteome</keyword>
<protein>
    <submittedName>
        <fullName evidence="2">Uncharacterized protein</fullName>
    </submittedName>
</protein>
<name>A0AAF0TR54_SOLVR</name>
<evidence type="ECO:0000313" key="2">
    <source>
        <dbReference type="EMBL" id="WMV23423.1"/>
    </source>
</evidence>
<feature type="region of interest" description="Disordered" evidence="1">
    <location>
        <begin position="62"/>
        <end position="81"/>
    </location>
</feature>
<accession>A0AAF0TR54</accession>
<feature type="region of interest" description="Disordered" evidence="1">
    <location>
        <begin position="1"/>
        <end position="21"/>
    </location>
</feature>
<evidence type="ECO:0000256" key="1">
    <source>
        <dbReference type="SAM" id="MobiDB-lite"/>
    </source>
</evidence>
<evidence type="ECO:0000313" key="3">
    <source>
        <dbReference type="Proteomes" id="UP001234989"/>
    </source>
</evidence>
<dbReference type="EMBL" id="CP133615">
    <property type="protein sequence ID" value="WMV23423.1"/>
    <property type="molecule type" value="Genomic_DNA"/>
</dbReference>
<dbReference type="Proteomes" id="UP001234989">
    <property type="component" value="Chromosome 4"/>
</dbReference>
<reference evidence="2" key="1">
    <citation type="submission" date="2023-08" db="EMBL/GenBank/DDBJ databases">
        <title>A de novo genome assembly of Solanum verrucosum Schlechtendal, a Mexican diploid species geographically isolated from the other diploid A-genome species in potato relatives.</title>
        <authorList>
            <person name="Hosaka K."/>
        </authorList>
    </citation>
    <scope>NUCLEOTIDE SEQUENCE</scope>
    <source>
        <tissue evidence="2">Young leaves</tissue>
    </source>
</reference>